<feature type="compositionally biased region" description="Basic and acidic residues" evidence="1">
    <location>
        <begin position="93"/>
        <end position="104"/>
    </location>
</feature>
<feature type="non-terminal residue" evidence="2">
    <location>
        <position position="1"/>
    </location>
</feature>
<reference evidence="2" key="1">
    <citation type="submission" date="2021-06" db="EMBL/GenBank/DDBJ databases">
        <authorList>
            <person name="Kallberg Y."/>
            <person name="Tangrot J."/>
            <person name="Rosling A."/>
        </authorList>
    </citation>
    <scope>NUCLEOTIDE SEQUENCE</scope>
    <source>
        <strain evidence="2">BR232B</strain>
    </source>
</reference>
<comment type="caution">
    <text evidence="2">The sequence shown here is derived from an EMBL/GenBank/DDBJ whole genome shotgun (WGS) entry which is preliminary data.</text>
</comment>
<dbReference type="EMBL" id="CAJVPI010004977">
    <property type="protein sequence ID" value="CAG8671227.1"/>
    <property type="molecule type" value="Genomic_DNA"/>
</dbReference>
<accession>A0A9N9HFD0</accession>
<gene>
    <name evidence="2" type="ORF">PBRASI_LOCUS11314</name>
</gene>
<proteinExistence type="predicted"/>
<sequence>NIHMESTEEPISTLCVEQENSPLWLPGHSNGYSTNGLADPSIGEDIPLENIRKRGRSNGESEDCILPKRARIMIEEEFQEILPLRSSGGSGEEGDRKEMEQKTNEENLLTSPINFEDWDWDWGMVEAAWTNLLNNIGTGDNDNDTDPLAWEIIVPEETNGLQSSTSLTTEVMTPVHPQIQTMERQNKEENGGESSSIGTSNNTDDSRWTNWDGKAAYDYKGHKGQKVFHKGEANDAEIIQRLQQSKAILKEDFNKREAYKLGEMLQDKYTSSLARRHIKNYYVDLARRIYILYEGCTEEEMKDGWGRSHIWKRPMKDLRAERQRRATLKAAKWCRKR</sequence>
<dbReference type="OrthoDB" id="10473220at2759"/>
<organism evidence="2 3">
    <name type="scientific">Paraglomus brasilianum</name>
    <dbReference type="NCBI Taxonomy" id="144538"/>
    <lineage>
        <taxon>Eukaryota</taxon>
        <taxon>Fungi</taxon>
        <taxon>Fungi incertae sedis</taxon>
        <taxon>Mucoromycota</taxon>
        <taxon>Glomeromycotina</taxon>
        <taxon>Glomeromycetes</taxon>
        <taxon>Paraglomerales</taxon>
        <taxon>Paraglomeraceae</taxon>
        <taxon>Paraglomus</taxon>
    </lineage>
</organism>
<evidence type="ECO:0000256" key="1">
    <source>
        <dbReference type="SAM" id="MobiDB-lite"/>
    </source>
</evidence>
<dbReference type="Proteomes" id="UP000789739">
    <property type="component" value="Unassembled WGS sequence"/>
</dbReference>
<evidence type="ECO:0000313" key="3">
    <source>
        <dbReference type="Proteomes" id="UP000789739"/>
    </source>
</evidence>
<name>A0A9N9HFD0_9GLOM</name>
<feature type="compositionally biased region" description="Polar residues" evidence="1">
    <location>
        <begin position="192"/>
        <end position="203"/>
    </location>
</feature>
<feature type="region of interest" description="Disordered" evidence="1">
    <location>
        <begin position="183"/>
        <end position="207"/>
    </location>
</feature>
<evidence type="ECO:0000313" key="2">
    <source>
        <dbReference type="EMBL" id="CAG8671227.1"/>
    </source>
</evidence>
<keyword evidence="3" id="KW-1185">Reference proteome</keyword>
<feature type="region of interest" description="Disordered" evidence="1">
    <location>
        <begin position="83"/>
        <end position="104"/>
    </location>
</feature>
<dbReference type="AlphaFoldDB" id="A0A9N9HFD0"/>
<protein>
    <submittedName>
        <fullName evidence="2">8769_t:CDS:1</fullName>
    </submittedName>
</protein>